<dbReference type="InterPro" id="IPR007560">
    <property type="entry name" value="Restrct_endonuc_IV_Mrr"/>
</dbReference>
<proteinExistence type="predicted"/>
<feature type="compositionally biased region" description="Basic and acidic residues" evidence="1">
    <location>
        <begin position="20"/>
        <end position="47"/>
    </location>
</feature>
<keyword evidence="5" id="KW-1185">Reference proteome</keyword>
<dbReference type="EMBL" id="JAKFHA010000001">
    <property type="protein sequence ID" value="MCF2525853.1"/>
    <property type="molecule type" value="Genomic_DNA"/>
</dbReference>
<dbReference type="InterPro" id="IPR003325">
    <property type="entry name" value="TerD"/>
</dbReference>
<dbReference type="GO" id="GO:0003677">
    <property type="term" value="F:DNA binding"/>
    <property type="evidence" value="ECO:0007669"/>
    <property type="project" value="InterPro"/>
</dbReference>
<feature type="compositionally biased region" description="Basic and acidic residues" evidence="1">
    <location>
        <begin position="65"/>
        <end position="75"/>
    </location>
</feature>
<dbReference type="PANTHER" id="PTHR30015:SF7">
    <property type="entry name" value="TYPE IV METHYL-DIRECTED RESTRICTION ENZYME ECOKMRR"/>
    <property type="match status" value="1"/>
</dbReference>
<name>A0AA41TWH4_9ACTN</name>
<accession>A0AA41TWH4</accession>
<reference evidence="4" key="1">
    <citation type="submission" date="2022-01" db="EMBL/GenBank/DDBJ databases">
        <title>Genome-Based Taxonomic Classification of the Phylum Actinobacteria.</title>
        <authorList>
            <person name="Gao Y."/>
        </authorList>
    </citation>
    <scope>NUCLEOTIDE SEQUENCE</scope>
    <source>
        <strain evidence="4">KLBMP 8922</strain>
    </source>
</reference>
<evidence type="ECO:0000259" key="2">
    <source>
        <dbReference type="Pfam" id="PF02342"/>
    </source>
</evidence>
<protein>
    <submittedName>
        <fullName evidence="4">Restriction endonuclease</fullName>
        <ecNumber evidence="4">3.1.21.-</ecNumber>
    </submittedName>
</protein>
<dbReference type="SUPFAM" id="SSF52980">
    <property type="entry name" value="Restriction endonuclease-like"/>
    <property type="match status" value="1"/>
</dbReference>
<dbReference type="RefSeq" id="WP_235049874.1">
    <property type="nucleotide sequence ID" value="NZ_JAKFHA010000001.1"/>
</dbReference>
<evidence type="ECO:0000313" key="5">
    <source>
        <dbReference type="Proteomes" id="UP001165378"/>
    </source>
</evidence>
<dbReference type="InterPro" id="IPR011335">
    <property type="entry name" value="Restrct_endonuc-II-like"/>
</dbReference>
<dbReference type="EC" id="3.1.21.-" evidence="4"/>
<dbReference type="Gene3D" id="3.40.1350.10">
    <property type="match status" value="1"/>
</dbReference>
<organism evidence="4 5">
    <name type="scientific">Yinghuangia soli</name>
    <dbReference type="NCBI Taxonomy" id="2908204"/>
    <lineage>
        <taxon>Bacteria</taxon>
        <taxon>Bacillati</taxon>
        <taxon>Actinomycetota</taxon>
        <taxon>Actinomycetes</taxon>
        <taxon>Kitasatosporales</taxon>
        <taxon>Streptomycetaceae</taxon>
        <taxon>Yinghuangia</taxon>
    </lineage>
</organism>
<evidence type="ECO:0000256" key="1">
    <source>
        <dbReference type="SAM" id="MobiDB-lite"/>
    </source>
</evidence>
<gene>
    <name evidence="4" type="ORF">LZ495_01245</name>
</gene>
<keyword evidence="4" id="KW-0255">Endonuclease</keyword>
<dbReference type="Pfam" id="PF02342">
    <property type="entry name" value="TerD"/>
    <property type="match status" value="1"/>
</dbReference>
<feature type="region of interest" description="Disordered" evidence="1">
    <location>
        <begin position="527"/>
        <end position="623"/>
    </location>
</feature>
<feature type="region of interest" description="Disordered" evidence="1">
    <location>
        <begin position="1"/>
        <end position="75"/>
    </location>
</feature>
<dbReference type="CDD" id="cd06974">
    <property type="entry name" value="TerD_like"/>
    <property type="match status" value="1"/>
</dbReference>
<feature type="compositionally biased region" description="Low complexity" evidence="1">
    <location>
        <begin position="551"/>
        <end position="564"/>
    </location>
</feature>
<evidence type="ECO:0000313" key="4">
    <source>
        <dbReference type="EMBL" id="MCF2525853.1"/>
    </source>
</evidence>
<feature type="compositionally biased region" description="Low complexity" evidence="1">
    <location>
        <begin position="48"/>
        <end position="63"/>
    </location>
</feature>
<dbReference type="GO" id="GO:0015666">
    <property type="term" value="F:restriction endodeoxyribonuclease activity"/>
    <property type="evidence" value="ECO:0007669"/>
    <property type="project" value="TreeGrafter"/>
</dbReference>
<evidence type="ECO:0000259" key="3">
    <source>
        <dbReference type="Pfam" id="PF04471"/>
    </source>
</evidence>
<keyword evidence="4" id="KW-0540">Nuclease</keyword>
<dbReference type="AlphaFoldDB" id="A0AA41TWH4"/>
<dbReference type="PANTHER" id="PTHR30015">
    <property type="entry name" value="MRR RESTRICTION SYSTEM PROTEIN"/>
    <property type="match status" value="1"/>
</dbReference>
<dbReference type="InterPro" id="IPR052906">
    <property type="entry name" value="Type_IV_Methyl-Rstrct_Enzyme"/>
</dbReference>
<feature type="compositionally biased region" description="Low complexity" evidence="1">
    <location>
        <begin position="571"/>
        <end position="623"/>
    </location>
</feature>
<feature type="compositionally biased region" description="Gly residues" evidence="1">
    <location>
        <begin position="527"/>
        <end position="550"/>
    </location>
</feature>
<dbReference type="Gene3D" id="2.60.60.30">
    <property type="entry name" value="sav2460 like domains"/>
    <property type="match status" value="1"/>
</dbReference>
<feature type="region of interest" description="Disordered" evidence="1">
    <location>
        <begin position="363"/>
        <end position="384"/>
    </location>
</feature>
<dbReference type="InterPro" id="IPR011856">
    <property type="entry name" value="tRNA_endonuc-like_dom_sf"/>
</dbReference>
<comment type="caution">
    <text evidence="4">The sequence shown here is derived from an EMBL/GenBank/DDBJ whole genome shotgun (WGS) entry which is preliminary data.</text>
</comment>
<dbReference type="GO" id="GO:0009307">
    <property type="term" value="P:DNA restriction-modification system"/>
    <property type="evidence" value="ECO:0007669"/>
    <property type="project" value="InterPro"/>
</dbReference>
<keyword evidence="4" id="KW-0378">Hydrolase</keyword>
<dbReference type="Proteomes" id="UP001165378">
    <property type="component" value="Unassembled WGS sequence"/>
</dbReference>
<feature type="domain" description="Restriction endonuclease type IV Mrr" evidence="3">
    <location>
        <begin position="402"/>
        <end position="514"/>
    </location>
</feature>
<feature type="domain" description="TerD" evidence="2">
    <location>
        <begin position="637"/>
        <end position="791"/>
    </location>
</feature>
<sequence length="796" mass="84315">MAWRGDGAVGGWAGGWAESQRQEQRRLDAQRREAERRQRDAERRQRAAEQAAARTQREQQTAYRQRREAEARQRTEEIDAQVDLLTGLLAAGCRRPAFRSGTMLRSEQVQPFDPGHLGIPVVFPNEADYRPASAGWGMGPNAQAQQEARARFERDWYAARDAEAQRVRQLEAYHQQYLQWAATTVAEARQHNAHVRTIGQTVGRGDAEAVVQYFSAALYASNAWPNEFPRGVEAAYDRGTRELVLDWQLPGLDVVPETKSVRYVAASDTEKETARSATARRTLYRDVLAQCVLLVIREVFGADEFGLVESVAVNGYVDDRDPATGRRARIVLVSARVAKRDFTALDLAMVSAVECIGEALRGSVSPRPDQRAAVPPTRRPDEVGGGVAVVAHGDDDDDPNLLEMDPIAFEGLVAALFQARGLQAVTTQRSGDGGVDVEAMDPDPLSGGKIIVQVKRYRNTVPPTAVRDLFGTVHAVGANKGVLVATSGFGPSSYTFVRDKPLTLINGEELVQLLRDCGLRGRLDGSGSGGAAGGTGSAGSAAGSGSGAGNAAGSRAGSRSGTRTPDGTIPAARTSAGGSGRRTSASRSAGTAATPPGTLPATGSRSSAGSGRSRSSGSSGRAAAAAAPARANASEDALILGMTWTGRVAIDVCALVCAGDRVLSDDYFVFYNNEQTPDGSVRTVTPTGTDKAALRLAFDALPARADRLVLVAAVDPAVDPRADLSGFTDAAIRLSDRPGGEALDSIDVSDGRPGETALVLGSFRRRSNGDWKFVLGGRGYPGGLEPLLTDFGIAVH</sequence>
<dbReference type="Pfam" id="PF04471">
    <property type="entry name" value="Mrr_cat"/>
    <property type="match status" value="1"/>
</dbReference>